<feature type="transmembrane region" description="Helical" evidence="6">
    <location>
        <begin position="88"/>
        <end position="108"/>
    </location>
</feature>
<dbReference type="SUPFAM" id="SSF46548">
    <property type="entry name" value="alpha-helical ferredoxin"/>
    <property type="match status" value="1"/>
</dbReference>
<keyword evidence="6" id="KW-0472">Membrane</keyword>
<keyword evidence="9" id="KW-1185">Reference proteome</keyword>
<evidence type="ECO:0000256" key="5">
    <source>
        <dbReference type="ARBA" id="ARBA00023014"/>
    </source>
</evidence>
<dbReference type="PROSITE" id="PS51379">
    <property type="entry name" value="4FE4S_FER_2"/>
    <property type="match status" value="1"/>
</dbReference>
<proteinExistence type="predicted"/>
<keyword evidence="4" id="KW-0408">Iron</keyword>
<feature type="transmembrane region" description="Helical" evidence="6">
    <location>
        <begin position="221"/>
        <end position="238"/>
    </location>
</feature>
<dbReference type="InterPro" id="IPR051460">
    <property type="entry name" value="HdrC_iron-sulfur_subunit"/>
</dbReference>
<evidence type="ECO:0000256" key="1">
    <source>
        <dbReference type="ARBA" id="ARBA00022485"/>
    </source>
</evidence>
<dbReference type="GO" id="GO:0016491">
    <property type="term" value="F:oxidoreductase activity"/>
    <property type="evidence" value="ECO:0007669"/>
    <property type="project" value="UniProtKB-KW"/>
</dbReference>
<evidence type="ECO:0000259" key="7">
    <source>
        <dbReference type="PROSITE" id="PS51379"/>
    </source>
</evidence>
<dbReference type="InterPro" id="IPR004017">
    <property type="entry name" value="Cys_rich_dom"/>
</dbReference>
<name>A0A120CYH1_HYPSL</name>
<dbReference type="Gene3D" id="1.20.950.20">
    <property type="entry name" value="Transmembrane di-heme cytochromes, Chain C"/>
    <property type="match status" value="1"/>
</dbReference>
<keyword evidence="6" id="KW-1133">Transmembrane helix</keyword>
<feature type="transmembrane region" description="Helical" evidence="6">
    <location>
        <begin position="186"/>
        <end position="209"/>
    </location>
</feature>
<evidence type="ECO:0000256" key="6">
    <source>
        <dbReference type="SAM" id="Phobius"/>
    </source>
</evidence>
<sequence length="720" mass="80677">MMIDGNHNPEDVTRVLFESFPGWAVGVFYVVGFGAIAVFLYGCFVQYRKYARGQSLRKVLPPLKDRLLQMVVSVGTHRTLRRRDRSAGYAHALIFFGFALLFIGTATITLEYDILGPLIGLKFWHGNFYLLFSLALDLAGLWLVAGLVYMMARRGWLKPPKLNYARPDRAADAPDANRSIYQFEDWAFLCLLIIIGITGFVLEGARLLWLQNTPTVWDYRWWSPVGAVVANALSLVGFTPEGAGSLRISIWWFHAIISLTFIALIPYSKAKHIFTAMSSLALRDPLPVQKLPPVDMSADTVGASKITDFNWKQLLNFDACTKCGRCHEACPANASGAPLSPRDLILTLRELAENTLEGIRQPEPEKLIAQGNGVFQVPTETLWACRTCAACVEICPVGIEHVPVIVEMRRALVEQGDMDPLVQKALQNIQKRGNSFGETKKKRPAWTKKLDFEIKDARTEAVDVLWFVGDFASFDPRYQRVSMDFARILKAANIDFGILYEDESNSGNDVRRVGEEGLYQHLAESNIALLNDCDFKRVVTTDPHSFNTIKNEYPEFGGNYDVEHASAFLARLLDEERIPLKKGLDGRRVTFHDPCHLGRYNKGYDGPRDAIRKLGADLVEMKRCRDNSFCCGAGGGRIWTPDPVGKEKPSENRVREAATIEGLETIVVSCPKCMNMLEDARKTTNNEDNFEIREVVELIAECLDDSAISVVAQEHVAEPV</sequence>
<dbReference type="STRING" id="121290.APY04_0084"/>
<gene>
    <name evidence="8" type="ORF">APY04_0084</name>
</gene>
<dbReference type="GO" id="GO:0005886">
    <property type="term" value="C:plasma membrane"/>
    <property type="evidence" value="ECO:0007669"/>
    <property type="project" value="TreeGrafter"/>
</dbReference>
<evidence type="ECO:0000256" key="4">
    <source>
        <dbReference type="ARBA" id="ARBA00023004"/>
    </source>
</evidence>
<evidence type="ECO:0000313" key="9">
    <source>
        <dbReference type="Proteomes" id="UP000059074"/>
    </source>
</evidence>
<keyword evidence="6" id="KW-0812">Transmembrane</keyword>
<dbReference type="Pfam" id="PF02754">
    <property type="entry name" value="CCG"/>
    <property type="match status" value="2"/>
</dbReference>
<dbReference type="PANTHER" id="PTHR43255">
    <property type="entry name" value="IRON-SULFUR-BINDING OXIDOREDUCTASE FADF-RELATED-RELATED"/>
    <property type="match status" value="1"/>
</dbReference>
<dbReference type="GO" id="GO:0046872">
    <property type="term" value="F:metal ion binding"/>
    <property type="evidence" value="ECO:0007669"/>
    <property type="project" value="UniProtKB-KW"/>
</dbReference>
<dbReference type="Proteomes" id="UP000059074">
    <property type="component" value="Unassembled WGS sequence"/>
</dbReference>
<dbReference type="PATRIC" id="fig|121290.4.peg.1631"/>
<dbReference type="AlphaFoldDB" id="A0A120CYH1"/>
<keyword evidence="3" id="KW-0560">Oxidoreductase</keyword>
<dbReference type="GO" id="GO:0051539">
    <property type="term" value="F:4 iron, 4 sulfur cluster binding"/>
    <property type="evidence" value="ECO:0007669"/>
    <property type="project" value="UniProtKB-KW"/>
</dbReference>
<feature type="transmembrane region" description="Helical" evidence="6">
    <location>
        <begin position="128"/>
        <end position="152"/>
    </location>
</feature>
<dbReference type="InterPro" id="IPR017900">
    <property type="entry name" value="4Fe4S_Fe_S_CS"/>
</dbReference>
<dbReference type="PROSITE" id="PS00198">
    <property type="entry name" value="4FE4S_FER_1"/>
    <property type="match status" value="2"/>
</dbReference>
<dbReference type="RefSeq" id="WP_068458906.1">
    <property type="nucleotide sequence ID" value="NZ_LMTR01000006.1"/>
</dbReference>
<evidence type="ECO:0000256" key="2">
    <source>
        <dbReference type="ARBA" id="ARBA00022723"/>
    </source>
</evidence>
<organism evidence="8 9">
    <name type="scientific">Hyphomicrobium sulfonivorans</name>
    <dbReference type="NCBI Taxonomy" id="121290"/>
    <lineage>
        <taxon>Bacteria</taxon>
        <taxon>Pseudomonadati</taxon>
        <taxon>Pseudomonadota</taxon>
        <taxon>Alphaproteobacteria</taxon>
        <taxon>Hyphomicrobiales</taxon>
        <taxon>Hyphomicrobiaceae</taxon>
        <taxon>Hyphomicrobium</taxon>
    </lineage>
</organism>
<dbReference type="EMBL" id="LMTR01000006">
    <property type="protein sequence ID" value="KWT72522.1"/>
    <property type="molecule type" value="Genomic_DNA"/>
</dbReference>
<accession>A0A120CYH1</accession>
<feature type="domain" description="4Fe-4S ferredoxin-type" evidence="7">
    <location>
        <begin position="311"/>
        <end position="340"/>
    </location>
</feature>
<keyword evidence="5" id="KW-0411">Iron-sulfur</keyword>
<evidence type="ECO:0000256" key="3">
    <source>
        <dbReference type="ARBA" id="ARBA00023002"/>
    </source>
</evidence>
<dbReference type="Pfam" id="PF13187">
    <property type="entry name" value="Fer4_9"/>
    <property type="match status" value="1"/>
</dbReference>
<feature type="transmembrane region" description="Helical" evidence="6">
    <location>
        <begin position="20"/>
        <end position="44"/>
    </location>
</feature>
<comment type="caution">
    <text evidence="8">The sequence shown here is derived from an EMBL/GenBank/DDBJ whole genome shotgun (WGS) entry which is preliminary data.</text>
</comment>
<dbReference type="InterPro" id="IPR017896">
    <property type="entry name" value="4Fe4S_Fe-S-bd"/>
</dbReference>
<dbReference type="InterPro" id="IPR009051">
    <property type="entry name" value="Helical_ferredxn"/>
</dbReference>
<dbReference type="Gene3D" id="1.10.1060.10">
    <property type="entry name" value="Alpha-helical ferredoxin"/>
    <property type="match status" value="1"/>
</dbReference>
<dbReference type="SUPFAM" id="SSF103501">
    <property type="entry name" value="Respiratory nitrate reductase 1 gamma chain"/>
    <property type="match status" value="1"/>
</dbReference>
<dbReference type="InterPro" id="IPR036197">
    <property type="entry name" value="NarG-like_sf"/>
</dbReference>
<keyword evidence="1" id="KW-0004">4Fe-4S</keyword>
<feature type="transmembrane region" description="Helical" evidence="6">
    <location>
        <begin position="250"/>
        <end position="268"/>
    </location>
</feature>
<dbReference type="PANTHER" id="PTHR43255:SF1">
    <property type="entry name" value="IRON-SULFUR-BINDING OXIDOREDUCTASE FADF-RELATED"/>
    <property type="match status" value="1"/>
</dbReference>
<reference evidence="8 9" key="1">
    <citation type="submission" date="2015-10" db="EMBL/GenBank/DDBJ databases">
        <title>Transcriptomic analysis of a linuron degrading triple-species bacterial consortium.</title>
        <authorList>
            <person name="Albers P."/>
        </authorList>
    </citation>
    <scope>NUCLEOTIDE SEQUENCE [LARGE SCALE GENOMIC DNA]</scope>
    <source>
        <strain evidence="8 9">WDL6</strain>
    </source>
</reference>
<evidence type="ECO:0000313" key="8">
    <source>
        <dbReference type="EMBL" id="KWT72522.1"/>
    </source>
</evidence>
<keyword evidence="2" id="KW-0479">Metal-binding</keyword>
<protein>
    <submittedName>
        <fullName evidence="8">Fe-S oxidoreductase</fullName>
    </submittedName>
</protein>